<proteinExistence type="predicted"/>
<evidence type="ECO:0000313" key="1">
    <source>
        <dbReference type="EMBL" id="XBH06285.1"/>
    </source>
</evidence>
<dbReference type="EMBL" id="CP155447">
    <property type="protein sequence ID" value="XBH06285.1"/>
    <property type="molecule type" value="Genomic_DNA"/>
</dbReference>
<protein>
    <submittedName>
        <fullName evidence="1">Uncharacterized protein</fullName>
    </submittedName>
</protein>
<dbReference type="AlphaFoldDB" id="A0AAU7CMG6"/>
<dbReference type="RefSeq" id="WP_406699135.1">
    <property type="nucleotide sequence ID" value="NZ_CP155447.1"/>
</dbReference>
<sequence>MIQTKTVCGACPTFFRATCQDASRDNRDGYLWAGYKLTAAAAGLLYEDFDEETFVGKVEAMQDAIMRRDDATVIAWFVRELPRCMSLVPARRRDQFLVGVYRYAIEEENDVTVV</sequence>
<reference evidence="1" key="1">
    <citation type="submission" date="2024-05" db="EMBL/GenBank/DDBJ databases">
        <title>Planctomycetes of the genus Singulisphaera possess chitinolytic capabilities.</title>
        <authorList>
            <person name="Ivanova A."/>
        </authorList>
    </citation>
    <scope>NUCLEOTIDE SEQUENCE</scope>
    <source>
        <strain evidence="1">Ch08T</strain>
    </source>
</reference>
<gene>
    <name evidence="1" type="ORF">V5E97_09670</name>
</gene>
<name>A0AAU7CMG6_9BACT</name>
<accession>A0AAU7CMG6</accession>
<organism evidence="1">
    <name type="scientific">Singulisphaera sp. Ch08</name>
    <dbReference type="NCBI Taxonomy" id="3120278"/>
    <lineage>
        <taxon>Bacteria</taxon>
        <taxon>Pseudomonadati</taxon>
        <taxon>Planctomycetota</taxon>
        <taxon>Planctomycetia</taxon>
        <taxon>Isosphaerales</taxon>
        <taxon>Isosphaeraceae</taxon>
        <taxon>Singulisphaera</taxon>
    </lineage>
</organism>